<dbReference type="Pfam" id="PF13514">
    <property type="entry name" value="AAA_27"/>
    <property type="match status" value="1"/>
</dbReference>
<dbReference type="Proteomes" id="UP000501830">
    <property type="component" value="Chromosome"/>
</dbReference>
<evidence type="ECO:0000313" key="3">
    <source>
        <dbReference type="EMBL" id="QIK51149.1"/>
    </source>
</evidence>
<dbReference type="Gene3D" id="3.40.50.300">
    <property type="entry name" value="P-loop containing nucleotide triphosphate hydrolases"/>
    <property type="match status" value="2"/>
</dbReference>
<feature type="coiled-coil region" evidence="1">
    <location>
        <begin position="607"/>
        <end position="648"/>
    </location>
</feature>
<reference evidence="3 4" key="1">
    <citation type="journal article" date="2017" name="Int. J. Syst. Evol. Microbiol.">
        <title>Jeotgalibaca porci sp. nov. and Jeotgalibaca arthritidis sp. nov., isolated from pigs, and emended description of the genus Jeotgalibaca.</title>
        <authorList>
            <person name="Zamora L."/>
            <person name="Perez-Sancho M."/>
            <person name="Dominguez L."/>
            <person name="Fernandez-Garayzabal J.F."/>
            <person name="Vela A.I."/>
        </authorList>
    </citation>
    <scope>NUCLEOTIDE SEQUENCE [LARGE SCALE GENOMIC DNA]</scope>
    <source>
        <strain evidence="3 4">CCUG 69148</strain>
    </source>
</reference>
<gene>
    <name evidence="3" type="ORF">G7058_03160</name>
</gene>
<dbReference type="SUPFAM" id="SSF52540">
    <property type="entry name" value="P-loop containing nucleoside triphosphate hydrolases"/>
    <property type="match status" value="1"/>
</dbReference>
<evidence type="ECO:0000259" key="2">
    <source>
        <dbReference type="Pfam" id="PF13514"/>
    </source>
</evidence>
<keyword evidence="4" id="KW-1185">Reference proteome</keyword>
<protein>
    <submittedName>
        <fullName evidence="3">AAA family ATPase</fullName>
    </submittedName>
</protein>
<dbReference type="GeneID" id="94552262"/>
<dbReference type="AlphaFoldDB" id="A0A6G7WG17"/>
<feature type="coiled-coil region" evidence="1">
    <location>
        <begin position="336"/>
        <end position="422"/>
    </location>
</feature>
<dbReference type="EMBL" id="CP049889">
    <property type="protein sequence ID" value="QIK51149.1"/>
    <property type="molecule type" value="Genomic_DNA"/>
</dbReference>
<evidence type="ECO:0000256" key="1">
    <source>
        <dbReference type="SAM" id="Coils"/>
    </source>
</evidence>
<dbReference type="InterPro" id="IPR027417">
    <property type="entry name" value="P-loop_NTPase"/>
</dbReference>
<feature type="coiled-coil region" evidence="1">
    <location>
        <begin position="489"/>
        <end position="523"/>
    </location>
</feature>
<dbReference type="RefSeq" id="WP_166062198.1">
    <property type="nucleotide sequence ID" value="NZ_CP049889.1"/>
</dbReference>
<organism evidence="3 4">
    <name type="scientific">Jeotgalibaca porci</name>
    <dbReference type="NCBI Taxonomy" id="1868793"/>
    <lineage>
        <taxon>Bacteria</taxon>
        <taxon>Bacillati</taxon>
        <taxon>Bacillota</taxon>
        <taxon>Bacilli</taxon>
        <taxon>Lactobacillales</taxon>
        <taxon>Carnobacteriaceae</taxon>
        <taxon>Jeotgalibaca</taxon>
    </lineage>
</organism>
<feature type="coiled-coil region" evidence="1">
    <location>
        <begin position="198"/>
        <end position="242"/>
    </location>
</feature>
<proteinExistence type="predicted"/>
<sequence>MKIEKIEIYGYGKWTQTTFSNLQDLHLFLGNNEAGKSTIASFIHTIFFGFPSRRKKDTNTYEPKMGERYGGRLTLSGTRYGTVTIERVKNRDRDKATLMHQNGVQEIVENLPRYLLGVDSATYDDLYTFQVDRLLNLRHVKKEELNRYLMGIGATGSELFLNLADGYRKEAQKTFKPSGKNPELNKKLAETEKLWEQLQVAKRNNNNYQTLLLKLEAIQEELEQGSTQLTVLEKENQALSEAIRLGDYYQEWRALSEKIESVNTRFLPPDAAKRWERLQVSLTDYLNRLSAVNVHVQNEQKIYNAFENNNWYTEHRSKWQALQDDYGKTQDLFTEAHTLTNQMNQEEAALVMYKRQYGFGDDMVQLNPENEATIQALLAEEEKLQNQMALVKQRIATCYTELDSLEKRLKDSELQQQASTQSPTSSANKMRIVWWGIAAVAIVAAVVLPEFRIYAAIAALAAIGLSFMKPKAPAQTEAYIAEQTRASRLRDLREDEEAVQERLLQFLNEQESLELALEQEQEKQQKWLVTANYPLTFSLQRVLDENPAAHITTLQTALKETATRLDSVELQLTDWETRTAFIREYFQFNHLEPKTFFERFPELHRQLEVEQAQAKNSADKIADFKAERKELQKRLDETNAKRQEMLDGANVTSETEFYELIQAKENQTKQQQRRDFLAEQLAGKETLLEQYPDKDKAENKRTQNQLKMNRFSEKRIALQEEEVALRHDISILEDGGTYSSLLQDYAILETEVRELMVEWGKKVIAAEWLEETLRHGKEDRLPHILTDMRTYFERLTDGKYTQIIFQKSGLKIRQNDGTVFEPFELSQGTIEQLYIAMRFAFIKNTADIANMPILVDDGFVNFDNTRKEVVYELLRELSATAQIFFFTFDRTVVQKFSEEQISVLN</sequence>
<dbReference type="PANTHER" id="PTHR41259">
    <property type="entry name" value="DOUBLE-STRAND BREAK REPAIR RAD50 ATPASE, PUTATIVE-RELATED"/>
    <property type="match status" value="1"/>
</dbReference>
<dbReference type="InterPro" id="IPR038734">
    <property type="entry name" value="YhaN_AAA"/>
</dbReference>
<dbReference type="PANTHER" id="PTHR41259:SF1">
    <property type="entry name" value="DOUBLE-STRAND BREAK REPAIR RAD50 ATPASE, PUTATIVE-RELATED"/>
    <property type="match status" value="1"/>
</dbReference>
<feature type="domain" description="YhaN AAA" evidence="2">
    <location>
        <begin position="1"/>
        <end position="202"/>
    </location>
</feature>
<evidence type="ECO:0000313" key="4">
    <source>
        <dbReference type="Proteomes" id="UP000501830"/>
    </source>
</evidence>
<keyword evidence="1" id="KW-0175">Coiled coil</keyword>
<name>A0A6G7WG17_9LACT</name>
<dbReference type="KEGG" id="jpo:G7058_03160"/>
<accession>A0A6G7WG17</accession>